<evidence type="ECO:0000256" key="6">
    <source>
        <dbReference type="SAM" id="SignalP"/>
    </source>
</evidence>
<organism evidence="7 8">
    <name type="scientific">Dongia sedimenti</name>
    <dbReference type="NCBI Taxonomy" id="3064282"/>
    <lineage>
        <taxon>Bacteria</taxon>
        <taxon>Pseudomonadati</taxon>
        <taxon>Pseudomonadota</taxon>
        <taxon>Alphaproteobacteria</taxon>
        <taxon>Rhodospirillales</taxon>
        <taxon>Dongiaceae</taxon>
        <taxon>Dongia</taxon>
    </lineage>
</organism>
<evidence type="ECO:0000256" key="3">
    <source>
        <dbReference type="ARBA" id="ARBA00022729"/>
    </source>
</evidence>
<keyword evidence="3 6" id="KW-0732">Signal</keyword>
<dbReference type="PANTHER" id="PTHR38776">
    <property type="entry name" value="MLTA-INTERACTING PROTEIN-RELATED"/>
    <property type="match status" value="1"/>
</dbReference>
<dbReference type="EMBL" id="JAUYVI010000006">
    <property type="protein sequence ID" value="MDQ7249941.1"/>
    <property type="molecule type" value="Genomic_DNA"/>
</dbReference>
<dbReference type="PANTHER" id="PTHR38776:SF1">
    <property type="entry name" value="MLTA-INTERACTING PROTEIN-RELATED"/>
    <property type="match status" value="1"/>
</dbReference>
<keyword evidence="4" id="KW-0472">Membrane</keyword>
<dbReference type="Proteomes" id="UP001230156">
    <property type="component" value="Unassembled WGS sequence"/>
</dbReference>
<dbReference type="InterPro" id="IPR010583">
    <property type="entry name" value="MipA"/>
</dbReference>
<keyword evidence="5" id="KW-0998">Cell outer membrane</keyword>
<gene>
    <name evidence="7" type="ORF">Q8A70_19790</name>
</gene>
<evidence type="ECO:0000313" key="8">
    <source>
        <dbReference type="Proteomes" id="UP001230156"/>
    </source>
</evidence>
<feature type="signal peptide" evidence="6">
    <location>
        <begin position="1"/>
        <end position="33"/>
    </location>
</feature>
<evidence type="ECO:0000256" key="4">
    <source>
        <dbReference type="ARBA" id="ARBA00023136"/>
    </source>
</evidence>
<comment type="caution">
    <text evidence="7">The sequence shown here is derived from an EMBL/GenBank/DDBJ whole genome shotgun (WGS) entry which is preliminary data.</text>
</comment>
<dbReference type="Pfam" id="PF06629">
    <property type="entry name" value="MipA"/>
    <property type="match status" value="1"/>
</dbReference>
<comment type="subcellular location">
    <subcellularLocation>
        <location evidence="1">Cell outer membrane</location>
    </subcellularLocation>
</comment>
<evidence type="ECO:0000256" key="1">
    <source>
        <dbReference type="ARBA" id="ARBA00004442"/>
    </source>
</evidence>
<evidence type="ECO:0000256" key="5">
    <source>
        <dbReference type="ARBA" id="ARBA00023237"/>
    </source>
</evidence>
<comment type="similarity">
    <text evidence="2">Belongs to the MipA/OmpV family.</text>
</comment>
<sequence length="290" mass="30527">MTERRATTVILAQILCISAGFAVLCAVSDPAAAQEAVPKAGAEAVPQDNPEAGAFGGYLLLGAAALPDYEGSEDYTVGPLIAGKLSYQSYYLEVMGTQARLNVSPFRGFEFGPSVGYVPGRGNVENNRVDAMRNIDGTVNGGAFFTVYTDRLLTESDQLAFKVEALTDLGDVNNGTTVSFGPSYRFSPMERLSLGVEVSATYASANYTDTYFGVDARDAGRSGLSRYKANGGIKDVGVMLNVAYQFTDHWGISGFAGYTRLVGDAADSPIVAREGSAGQGIVGTGVIFSY</sequence>
<name>A0ABU0YSG6_9PROT</name>
<accession>A0ABU0YSG6</accession>
<proteinExistence type="inferred from homology"/>
<dbReference type="RefSeq" id="WP_379958541.1">
    <property type="nucleotide sequence ID" value="NZ_JAUYVI010000006.1"/>
</dbReference>
<feature type="chain" id="PRO_5046431828" evidence="6">
    <location>
        <begin position="34"/>
        <end position="290"/>
    </location>
</feature>
<reference evidence="8" key="1">
    <citation type="submission" date="2023-08" db="EMBL/GenBank/DDBJ databases">
        <title>Rhodospirillaceae gen. nov., a novel taxon isolated from the Yangtze River Yuezi River estuary sludge.</title>
        <authorList>
            <person name="Ruan L."/>
        </authorList>
    </citation>
    <scope>NUCLEOTIDE SEQUENCE [LARGE SCALE GENOMIC DNA]</scope>
    <source>
        <strain evidence="8">R-7</strain>
    </source>
</reference>
<evidence type="ECO:0000256" key="2">
    <source>
        <dbReference type="ARBA" id="ARBA00005722"/>
    </source>
</evidence>
<protein>
    <submittedName>
        <fullName evidence="7">MipA/OmpV family protein</fullName>
    </submittedName>
</protein>
<evidence type="ECO:0000313" key="7">
    <source>
        <dbReference type="EMBL" id="MDQ7249941.1"/>
    </source>
</evidence>
<keyword evidence="8" id="KW-1185">Reference proteome</keyword>